<keyword evidence="3" id="KW-1185">Reference proteome</keyword>
<dbReference type="SUPFAM" id="SSF52402">
    <property type="entry name" value="Adenine nucleotide alpha hydrolases-like"/>
    <property type="match status" value="1"/>
</dbReference>
<dbReference type="PANTHER" id="PTHR31966:SF3">
    <property type="entry name" value="OS05G0501700 PROTEIN"/>
    <property type="match status" value="1"/>
</dbReference>
<evidence type="ECO:0000313" key="2">
    <source>
        <dbReference type="EMBL" id="KAG2267925.1"/>
    </source>
</evidence>
<dbReference type="Gene3D" id="3.40.50.620">
    <property type="entry name" value="HUPs"/>
    <property type="match status" value="1"/>
</dbReference>
<name>A0A8X7QFV7_BRACI</name>
<accession>A0A8X7QFV7</accession>
<reference evidence="2 3" key="1">
    <citation type="submission" date="2020-02" db="EMBL/GenBank/DDBJ databases">
        <authorList>
            <person name="Ma Q."/>
            <person name="Huang Y."/>
            <person name="Song X."/>
            <person name="Pei D."/>
        </authorList>
    </citation>
    <scope>NUCLEOTIDE SEQUENCE [LARGE SCALE GENOMIC DNA]</scope>
    <source>
        <strain evidence="2">Sxm20200214</strain>
        <tissue evidence="2">Leaf</tissue>
    </source>
</reference>
<dbReference type="OrthoDB" id="1074448at2759"/>
<feature type="region of interest" description="Disordered" evidence="1">
    <location>
        <begin position="1"/>
        <end position="29"/>
    </location>
</feature>
<evidence type="ECO:0000313" key="3">
    <source>
        <dbReference type="Proteomes" id="UP000886595"/>
    </source>
</evidence>
<dbReference type="AlphaFoldDB" id="A0A8X7QFV7"/>
<feature type="compositionally biased region" description="Basic and acidic residues" evidence="1">
    <location>
        <begin position="45"/>
        <end position="72"/>
    </location>
</feature>
<proteinExistence type="predicted"/>
<dbReference type="EMBL" id="JAAMPC010000013">
    <property type="protein sequence ID" value="KAG2267925.1"/>
    <property type="molecule type" value="Genomic_DNA"/>
</dbReference>
<dbReference type="PANTHER" id="PTHR31966">
    <property type="entry name" value="OS01G0783500 PROTEIN"/>
    <property type="match status" value="1"/>
</dbReference>
<sequence>MASPAKSPRKSPPSSPCNRLPPGRLGSVSDYSVHHCACPVVVVRFPDDKDGEDEKSGENGAEKLVESDKLHTVPEVAEEEGDKDEYHDASDKQQAGGDLPKET</sequence>
<comment type="caution">
    <text evidence="2">The sequence shown here is derived from an EMBL/GenBank/DDBJ whole genome shotgun (WGS) entry which is preliminary data.</text>
</comment>
<gene>
    <name evidence="2" type="ORF">Bca52824_062480</name>
</gene>
<feature type="region of interest" description="Disordered" evidence="1">
    <location>
        <begin position="45"/>
        <end position="103"/>
    </location>
</feature>
<organism evidence="2 3">
    <name type="scientific">Brassica carinata</name>
    <name type="common">Ethiopian mustard</name>
    <name type="synonym">Abyssinian cabbage</name>
    <dbReference type="NCBI Taxonomy" id="52824"/>
    <lineage>
        <taxon>Eukaryota</taxon>
        <taxon>Viridiplantae</taxon>
        <taxon>Streptophyta</taxon>
        <taxon>Embryophyta</taxon>
        <taxon>Tracheophyta</taxon>
        <taxon>Spermatophyta</taxon>
        <taxon>Magnoliopsida</taxon>
        <taxon>eudicotyledons</taxon>
        <taxon>Gunneridae</taxon>
        <taxon>Pentapetalae</taxon>
        <taxon>rosids</taxon>
        <taxon>malvids</taxon>
        <taxon>Brassicales</taxon>
        <taxon>Brassicaceae</taxon>
        <taxon>Brassiceae</taxon>
        <taxon>Brassica</taxon>
    </lineage>
</organism>
<evidence type="ECO:0000256" key="1">
    <source>
        <dbReference type="SAM" id="MobiDB-lite"/>
    </source>
</evidence>
<dbReference type="InterPro" id="IPR014729">
    <property type="entry name" value="Rossmann-like_a/b/a_fold"/>
</dbReference>
<dbReference type="InterPro" id="IPR044162">
    <property type="entry name" value="PHOS32/34"/>
</dbReference>
<dbReference type="Proteomes" id="UP000886595">
    <property type="component" value="Unassembled WGS sequence"/>
</dbReference>
<protein>
    <submittedName>
        <fullName evidence="2">Uncharacterized protein</fullName>
    </submittedName>
</protein>